<reference evidence="3" key="1">
    <citation type="journal article" date="2023" name="Commun. Biol.">
        <title>Genome analysis of Parmales, the sister group of diatoms, reveals the evolutionary specialization of diatoms from phago-mixotrophs to photoautotrophs.</title>
        <authorList>
            <person name="Ban H."/>
            <person name="Sato S."/>
            <person name="Yoshikawa S."/>
            <person name="Yamada K."/>
            <person name="Nakamura Y."/>
            <person name="Ichinomiya M."/>
            <person name="Sato N."/>
            <person name="Blanc-Mathieu R."/>
            <person name="Endo H."/>
            <person name="Kuwata A."/>
            <person name="Ogata H."/>
        </authorList>
    </citation>
    <scope>NUCLEOTIDE SEQUENCE [LARGE SCALE GENOMIC DNA]</scope>
</reference>
<keyword evidence="1" id="KW-1133">Transmembrane helix</keyword>
<keyword evidence="1" id="KW-0472">Membrane</keyword>
<feature type="transmembrane region" description="Helical" evidence="1">
    <location>
        <begin position="70"/>
        <end position="92"/>
    </location>
</feature>
<evidence type="ECO:0000313" key="3">
    <source>
        <dbReference type="Proteomes" id="UP001162640"/>
    </source>
</evidence>
<name>A0A9W7B9F6_9STRA</name>
<dbReference type="Pfam" id="PF17784">
    <property type="entry name" value="Sulfotransfer_4"/>
    <property type="match status" value="1"/>
</dbReference>
<dbReference type="Proteomes" id="UP001162640">
    <property type="component" value="Unassembled WGS sequence"/>
</dbReference>
<dbReference type="InterPro" id="IPR040632">
    <property type="entry name" value="Sulfotransfer_4"/>
</dbReference>
<gene>
    <name evidence="2" type="ORF">TL16_g09741</name>
</gene>
<dbReference type="EMBL" id="BLQM01000335">
    <property type="protein sequence ID" value="GMH83865.1"/>
    <property type="molecule type" value="Genomic_DNA"/>
</dbReference>
<organism evidence="2 3">
    <name type="scientific">Triparma laevis f. inornata</name>
    <dbReference type="NCBI Taxonomy" id="1714386"/>
    <lineage>
        <taxon>Eukaryota</taxon>
        <taxon>Sar</taxon>
        <taxon>Stramenopiles</taxon>
        <taxon>Ochrophyta</taxon>
        <taxon>Bolidophyceae</taxon>
        <taxon>Parmales</taxon>
        <taxon>Triparmaceae</taxon>
        <taxon>Triparma</taxon>
    </lineage>
</organism>
<comment type="caution">
    <text evidence="2">The sequence shown here is derived from an EMBL/GenBank/DDBJ whole genome shotgun (WGS) entry which is preliminary data.</text>
</comment>
<dbReference type="InterPro" id="IPR027417">
    <property type="entry name" value="P-loop_NTPase"/>
</dbReference>
<evidence type="ECO:0000313" key="2">
    <source>
        <dbReference type="EMBL" id="GMH83865.1"/>
    </source>
</evidence>
<keyword evidence="1" id="KW-0812">Transmembrane</keyword>
<proteinExistence type="predicted"/>
<accession>A0A9W7B9F6</accession>
<dbReference type="AlphaFoldDB" id="A0A9W7B9F6"/>
<sequence length="138" mass="15914">MATFRKVLIVFLDLFSEVPTETKHRMAPSRLIFFKAEDGYGPLCEFLGVPDPGVPYPRVHNRAKLQGEMFVYRLVTWVWWVVFVPPVALLWFSYKWWAQERSQEKGVVESELAVNKSGRDEECLGFLGGGASFGVRRR</sequence>
<protein>
    <submittedName>
        <fullName evidence="2">Uncharacterized protein</fullName>
    </submittedName>
</protein>
<evidence type="ECO:0000256" key="1">
    <source>
        <dbReference type="SAM" id="Phobius"/>
    </source>
</evidence>
<dbReference type="Gene3D" id="3.40.50.300">
    <property type="entry name" value="P-loop containing nucleotide triphosphate hydrolases"/>
    <property type="match status" value="1"/>
</dbReference>